<reference evidence="1" key="1">
    <citation type="journal article" date="2014" name="Nat. Commun.">
        <title>The tobacco genome sequence and its comparison with those of tomato and potato.</title>
        <authorList>
            <person name="Sierro N."/>
            <person name="Battey J.N."/>
            <person name="Ouadi S."/>
            <person name="Bakaher N."/>
            <person name="Bovet L."/>
            <person name="Willig A."/>
            <person name="Goepfert S."/>
            <person name="Peitsch M.C."/>
            <person name="Ivanov N.V."/>
        </authorList>
    </citation>
    <scope>NUCLEOTIDE SEQUENCE [LARGE SCALE GENOMIC DNA]</scope>
</reference>
<dbReference type="RefSeq" id="XP_075087513.1">
    <property type="nucleotide sequence ID" value="XM_075231412.1"/>
</dbReference>
<gene>
    <name evidence="2" type="primary">LOC107761882</name>
</gene>
<sequence length="252" mass="28285">MFLIFIVLLLTVSQVSADFLIVNTTILHNAIGKGAVCLDGSAPAYLIDRGSGYGVNNWLVHIEVRVKLFIFFVSLELNIYADSVKIFREGVGVLRSQSASNVLVPDFFNWNRVKVKYCDGASFTGDVQEVDPVTGLHFRGARVFLAIMEDLLYKGMWKAENAILSGTSAGGLTAILHCDKFRSFFSPSARVKCISDAGFFVNMLLLKQLVSGSLLRVLDSKKYLVLILVEDFAKARKLERMFIFYEYFCWFL</sequence>
<proteinExistence type="predicted"/>
<evidence type="ECO:0000313" key="1">
    <source>
        <dbReference type="Proteomes" id="UP000790787"/>
    </source>
</evidence>
<accession>A0AC58SRA8</accession>
<reference evidence="2" key="2">
    <citation type="submission" date="2025-08" db="UniProtKB">
        <authorList>
            <consortium name="RefSeq"/>
        </authorList>
    </citation>
    <scope>IDENTIFICATION</scope>
    <source>
        <tissue evidence="2">Leaf</tissue>
    </source>
</reference>
<name>A0AC58SRA8_TOBAC</name>
<protein>
    <submittedName>
        <fullName evidence="2">Pectin acetylesterase 8-like</fullName>
    </submittedName>
</protein>
<dbReference type="Proteomes" id="UP000790787">
    <property type="component" value="Chromosome 15"/>
</dbReference>
<evidence type="ECO:0000313" key="2">
    <source>
        <dbReference type="RefSeq" id="XP_075087513.1"/>
    </source>
</evidence>
<organism evidence="1 2">
    <name type="scientific">Nicotiana tabacum</name>
    <name type="common">Common tobacco</name>
    <dbReference type="NCBI Taxonomy" id="4097"/>
    <lineage>
        <taxon>Eukaryota</taxon>
        <taxon>Viridiplantae</taxon>
        <taxon>Streptophyta</taxon>
        <taxon>Embryophyta</taxon>
        <taxon>Tracheophyta</taxon>
        <taxon>Spermatophyta</taxon>
        <taxon>Magnoliopsida</taxon>
        <taxon>eudicotyledons</taxon>
        <taxon>Gunneridae</taxon>
        <taxon>Pentapetalae</taxon>
        <taxon>asterids</taxon>
        <taxon>lamiids</taxon>
        <taxon>Solanales</taxon>
        <taxon>Solanaceae</taxon>
        <taxon>Nicotianoideae</taxon>
        <taxon>Nicotianeae</taxon>
        <taxon>Nicotiana</taxon>
    </lineage>
</organism>
<keyword evidence="1" id="KW-1185">Reference proteome</keyword>